<reference evidence="4 5" key="1">
    <citation type="submission" date="2016-09" db="EMBL/GenBank/DDBJ databases">
        <title>Acidihalobacter prosperus V6 (DSM14174).</title>
        <authorList>
            <person name="Khaleque H.N."/>
            <person name="Ramsay J.P."/>
            <person name="Murphy R.J.T."/>
            <person name="Kaksonen A.H."/>
            <person name="Boxall N.J."/>
            <person name="Watkin E.L.J."/>
        </authorList>
    </citation>
    <scope>NUCLEOTIDE SEQUENCE [LARGE SCALE GENOMIC DNA]</scope>
    <source>
        <strain evidence="4 5">V6</strain>
    </source>
</reference>
<evidence type="ECO:0000256" key="1">
    <source>
        <dbReference type="ARBA" id="ARBA00023122"/>
    </source>
</evidence>
<dbReference type="AlphaFoldDB" id="A0A1D8K4B8"/>
<evidence type="ECO:0000259" key="3">
    <source>
        <dbReference type="PROSITE" id="PS51371"/>
    </source>
</evidence>
<evidence type="ECO:0000313" key="4">
    <source>
        <dbReference type="EMBL" id="AOV15809.1"/>
    </source>
</evidence>
<organism evidence="4 5">
    <name type="scientific">Acidihalobacter aeolianus</name>
    <dbReference type="NCBI Taxonomy" id="2792603"/>
    <lineage>
        <taxon>Bacteria</taxon>
        <taxon>Pseudomonadati</taxon>
        <taxon>Pseudomonadota</taxon>
        <taxon>Gammaproteobacteria</taxon>
        <taxon>Chromatiales</taxon>
        <taxon>Ectothiorhodospiraceae</taxon>
        <taxon>Acidihalobacter</taxon>
    </lineage>
</organism>
<dbReference type="Pfam" id="PF00571">
    <property type="entry name" value="CBS"/>
    <property type="match status" value="2"/>
</dbReference>
<dbReference type="InterPro" id="IPR051257">
    <property type="entry name" value="Diverse_CBS-Domain"/>
</dbReference>
<protein>
    <recommendedName>
        <fullName evidence="3">CBS domain-containing protein</fullName>
    </recommendedName>
</protein>
<dbReference type="PROSITE" id="PS51371">
    <property type="entry name" value="CBS"/>
    <property type="match status" value="2"/>
</dbReference>
<dbReference type="PANTHER" id="PTHR43080:SF26">
    <property type="entry name" value="REGULATORY PROTEIN"/>
    <property type="match status" value="1"/>
</dbReference>
<dbReference type="InterPro" id="IPR000644">
    <property type="entry name" value="CBS_dom"/>
</dbReference>
<dbReference type="InterPro" id="IPR046342">
    <property type="entry name" value="CBS_dom_sf"/>
</dbReference>
<sequence>MQDLTLKLPIELKSIKNVFYRFRSHRVIYLMNEKDTTLTLSGSSTAFSLPDEDILAAMREMSGYFDITPDDFREIYQLAHAHVFDRLFADLSVRALLKKDLSALRPELSLTAAAEQMAKQHAHTLPVVDDAARVIGTISEPNFLRPYGADTFFAMVFELQAHDEQFLHYCERTQVAAVMTVPPPILRVEDDLLAVAKGFHERDEQRLAVVDENQCLMGVVLRRDFLQRFHLQDVL</sequence>
<keyword evidence="5" id="KW-1185">Reference proteome</keyword>
<proteinExistence type="predicted"/>
<gene>
    <name evidence="4" type="ORF">BJI67_00885</name>
</gene>
<dbReference type="KEGG" id="aaeo:BJI67_00885"/>
<accession>A0A1D8K4B8</accession>
<feature type="domain" description="CBS" evidence="3">
    <location>
        <begin position="97"/>
        <end position="155"/>
    </location>
</feature>
<name>A0A1D8K4B8_9GAMM</name>
<dbReference type="PANTHER" id="PTHR43080">
    <property type="entry name" value="CBS DOMAIN-CONTAINING PROTEIN CBSX3, MITOCHONDRIAL"/>
    <property type="match status" value="1"/>
</dbReference>
<dbReference type="EMBL" id="CP017448">
    <property type="protein sequence ID" value="AOV15809.1"/>
    <property type="molecule type" value="Genomic_DNA"/>
</dbReference>
<dbReference type="Proteomes" id="UP000095342">
    <property type="component" value="Chromosome"/>
</dbReference>
<dbReference type="SUPFAM" id="SSF54631">
    <property type="entry name" value="CBS-domain pair"/>
    <property type="match status" value="1"/>
</dbReference>
<feature type="domain" description="CBS" evidence="3">
    <location>
        <begin position="179"/>
        <end position="235"/>
    </location>
</feature>
<evidence type="ECO:0000313" key="5">
    <source>
        <dbReference type="Proteomes" id="UP000095342"/>
    </source>
</evidence>
<dbReference type="Gene3D" id="3.10.580.10">
    <property type="entry name" value="CBS-domain"/>
    <property type="match status" value="1"/>
</dbReference>
<keyword evidence="1 2" id="KW-0129">CBS domain</keyword>
<evidence type="ECO:0000256" key="2">
    <source>
        <dbReference type="PROSITE-ProRule" id="PRU00703"/>
    </source>
</evidence>